<dbReference type="Proteomes" id="UP001314170">
    <property type="component" value="Unassembled WGS sequence"/>
</dbReference>
<comment type="caution">
    <text evidence="1">The sequence shown here is derived from an EMBL/GenBank/DDBJ whole genome shotgun (WGS) entry which is preliminary data.</text>
</comment>
<evidence type="ECO:0000313" key="2">
    <source>
        <dbReference type="Proteomes" id="UP001314170"/>
    </source>
</evidence>
<sequence>EARMSLGGLEPKIFWWSLLDMVVVSLKKMMDKDQLSTNSTCLYGERGLACEKRELE</sequence>
<reference evidence="1 2" key="1">
    <citation type="submission" date="2024-01" db="EMBL/GenBank/DDBJ databases">
        <authorList>
            <person name="Waweru B."/>
        </authorList>
    </citation>
    <scope>NUCLEOTIDE SEQUENCE [LARGE SCALE GENOMIC DNA]</scope>
</reference>
<name>A0AAV1SP14_9ROSI</name>
<gene>
    <name evidence="1" type="ORF">DCAF_LOCUS25681</name>
</gene>
<dbReference type="EMBL" id="CAWUPB010001195">
    <property type="protein sequence ID" value="CAK7355421.1"/>
    <property type="molecule type" value="Genomic_DNA"/>
</dbReference>
<protein>
    <submittedName>
        <fullName evidence="1">Uncharacterized protein</fullName>
    </submittedName>
</protein>
<feature type="non-terminal residue" evidence="1">
    <location>
        <position position="1"/>
    </location>
</feature>
<proteinExistence type="predicted"/>
<organism evidence="1 2">
    <name type="scientific">Dovyalis caffra</name>
    <dbReference type="NCBI Taxonomy" id="77055"/>
    <lineage>
        <taxon>Eukaryota</taxon>
        <taxon>Viridiplantae</taxon>
        <taxon>Streptophyta</taxon>
        <taxon>Embryophyta</taxon>
        <taxon>Tracheophyta</taxon>
        <taxon>Spermatophyta</taxon>
        <taxon>Magnoliopsida</taxon>
        <taxon>eudicotyledons</taxon>
        <taxon>Gunneridae</taxon>
        <taxon>Pentapetalae</taxon>
        <taxon>rosids</taxon>
        <taxon>fabids</taxon>
        <taxon>Malpighiales</taxon>
        <taxon>Salicaceae</taxon>
        <taxon>Flacourtieae</taxon>
        <taxon>Dovyalis</taxon>
    </lineage>
</organism>
<evidence type="ECO:0000313" key="1">
    <source>
        <dbReference type="EMBL" id="CAK7355421.1"/>
    </source>
</evidence>
<dbReference type="AlphaFoldDB" id="A0AAV1SP14"/>
<keyword evidence="2" id="KW-1185">Reference proteome</keyword>
<accession>A0AAV1SP14</accession>